<sequence length="463" mass="53984">MLRLKNKTNILIHHFGIFAVFRQSQQSFKVEFVSEGFNSLMEQEQTTTFNKLRNKSLRQLTTTGSISYASFEQLERSFNKVLETGKTDVLESGKDLSIDRLNFKIKGENLNEGFDVVNFIYEADSQSGRYIVHRLIPKAHISTHKSLLEKRALKKQLRNINYFKTKYFNHSERPIVLVDLDGKVFECNNAFDEVFMRDDLQGKFNIKLLVTNPEDRLLLTRTLKEIMYLRESKLKIKLHPDTVYELSFSLVLGINYKPLVSILFEESAYIAQLEKKSMEKGYLMETIGIMLNLFQKDMSPKKLINEGMQYINAIIEPDITQSYDFDAKSNAFNLLLEQCSKEYIIRILELKHPFNELVEFLVNTYNPMRPKLLHADTTKNVTLRNLMQSADLKTILIIPTIKAEIRLGISFFGFMNRKENVNLEKVGHYTSLVDILMHEVLHRLNLKILVRQNEARKPTFTNI</sequence>
<accession>K1KXQ9</accession>
<evidence type="ECO:0008006" key="3">
    <source>
        <dbReference type="Google" id="ProtNLM"/>
    </source>
</evidence>
<organism evidence="1 2">
    <name type="scientific">Cecembia lonarensis (strain CCUG 58316 / KCTC 22772 / LW9)</name>
    <dbReference type="NCBI Taxonomy" id="1225176"/>
    <lineage>
        <taxon>Bacteria</taxon>
        <taxon>Pseudomonadati</taxon>
        <taxon>Bacteroidota</taxon>
        <taxon>Cytophagia</taxon>
        <taxon>Cytophagales</taxon>
        <taxon>Cyclobacteriaceae</taxon>
        <taxon>Cecembia</taxon>
    </lineage>
</organism>
<keyword evidence="2" id="KW-1185">Reference proteome</keyword>
<gene>
    <name evidence="1" type="ORF">B879_02463</name>
</gene>
<proteinExistence type="predicted"/>
<dbReference type="AlphaFoldDB" id="K1KXQ9"/>
<dbReference type="RefSeq" id="WP_009185487.1">
    <property type="nucleotide sequence ID" value="NZ_AMGM01000038.1"/>
</dbReference>
<dbReference type="Proteomes" id="UP000004478">
    <property type="component" value="Unassembled WGS sequence"/>
</dbReference>
<name>K1KXQ9_CECL9</name>
<protein>
    <recommendedName>
        <fullName evidence="3">PAS domain-containing protein</fullName>
    </recommendedName>
</protein>
<reference evidence="1 2" key="1">
    <citation type="journal article" date="2012" name="J. Bacteriol.">
        <title>Draft Genome Sequence of Cecembia lonarensis Strain LW9T, Isolated from Lonar Lake, a Haloalkaline Lake in India.</title>
        <authorList>
            <person name="Shivaji S."/>
            <person name="Ara S."/>
            <person name="Singh A."/>
            <person name="Pinnaka A.K."/>
        </authorList>
    </citation>
    <scope>NUCLEOTIDE SEQUENCE [LARGE SCALE GENOMIC DNA]</scope>
    <source>
        <strain evidence="1 2">LW9</strain>
    </source>
</reference>
<evidence type="ECO:0000313" key="2">
    <source>
        <dbReference type="Proteomes" id="UP000004478"/>
    </source>
</evidence>
<dbReference type="EMBL" id="AMGM01000038">
    <property type="protein sequence ID" value="EKB48895.1"/>
    <property type="molecule type" value="Genomic_DNA"/>
</dbReference>
<comment type="caution">
    <text evidence="1">The sequence shown here is derived from an EMBL/GenBank/DDBJ whole genome shotgun (WGS) entry which is preliminary data.</text>
</comment>
<dbReference type="PATRIC" id="fig|1225176.3.peg.2625"/>
<evidence type="ECO:0000313" key="1">
    <source>
        <dbReference type="EMBL" id="EKB48895.1"/>
    </source>
</evidence>